<evidence type="ECO:0000313" key="4">
    <source>
        <dbReference type="Proteomes" id="UP000762676"/>
    </source>
</evidence>
<keyword evidence="4" id="KW-1185">Reference proteome</keyword>
<keyword evidence="2" id="KW-0732">Signal</keyword>
<evidence type="ECO:0000256" key="1">
    <source>
        <dbReference type="SAM" id="MobiDB-lite"/>
    </source>
</evidence>
<reference evidence="3 4" key="1">
    <citation type="journal article" date="2021" name="Elife">
        <title>Chloroplast acquisition without the gene transfer in kleptoplastic sea slugs, Plakobranchus ocellatus.</title>
        <authorList>
            <person name="Maeda T."/>
            <person name="Takahashi S."/>
            <person name="Yoshida T."/>
            <person name="Shimamura S."/>
            <person name="Takaki Y."/>
            <person name="Nagai Y."/>
            <person name="Toyoda A."/>
            <person name="Suzuki Y."/>
            <person name="Arimoto A."/>
            <person name="Ishii H."/>
            <person name="Satoh N."/>
            <person name="Nishiyama T."/>
            <person name="Hasebe M."/>
            <person name="Maruyama T."/>
            <person name="Minagawa J."/>
            <person name="Obokata J."/>
            <person name="Shigenobu S."/>
        </authorList>
    </citation>
    <scope>NUCLEOTIDE SEQUENCE [LARGE SCALE GENOMIC DNA]</scope>
</reference>
<dbReference type="Proteomes" id="UP000762676">
    <property type="component" value="Unassembled WGS sequence"/>
</dbReference>
<comment type="caution">
    <text evidence="3">The sequence shown here is derived from an EMBL/GenBank/DDBJ whole genome shotgun (WGS) entry which is preliminary data.</text>
</comment>
<feature type="chain" id="PRO_5043898702" description="Secreted protein" evidence="2">
    <location>
        <begin position="24"/>
        <end position="97"/>
    </location>
</feature>
<name>A0AAV4ENT6_9GAST</name>
<sequence length="97" mass="11286">MAKFYIISSKFVFLILCKPLANQGEVARRNIPGSCDLKKRSKSAPMVPGKIKMQYLPYDFHCRYCIFIVLGRMALNSEEDKKKKNNNNNKNKKKKKK</sequence>
<proteinExistence type="predicted"/>
<feature type="signal peptide" evidence="2">
    <location>
        <begin position="1"/>
        <end position="23"/>
    </location>
</feature>
<feature type="region of interest" description="Disordered" evidence="1">
    <location>
        <begin position="78"/>
        <end position="97"/>
    </location>
</feature>
<organism evidence="3 4">
    <name type="scientific">Elysia marginata</name>
    <dbReference type="NCBI Taxonomy" id="1093978"/>
    <lineage>
        <taxon>Eukaryota</taxon>
        <taxon>Metazoa</taxon>
        <taxon>Spiralia</taxon>
        <taxon>Lophotrochozoa</taxon>
        <taxon>Mollusca</taxon>
        <taxon>Gastropoda</taxon>
        <taxon>Heterobranchia</taxon>
        <taxon>Euthyneura</taxon>
        <taxon>Panpulmonata</taxon>
        <taxon>Sacoglossa</taxon>
        <taxon>Placobranchoidea</taxon>
        <taxon>Plakobranchidae</taxon>
        <taxon>Elysia</taxon>
    </lineage>
</organism>
<evidence type="ECO:0008006" key="5">
    <source>
        <dbReference type="Google" id="ProtNLM"/>
    </source>
</evidence>
<evidence type="ECO:0000256" key="2">
    <source>
        <dbReference type="SAM" id="SignalP"/>
    </source>
</evidence>
<gene>
    <name evidence="3" type="ORF">ElyMa_000129500</name>
</gene>
<dbReference type="AlphaFoldDB" id="A0AAV4ENT6"/>
<accession>A0AAV4ENT6</accession>
<evidence type="ECO:0000313" key="3">
    <source>
        <dbReference type="EMBL" id="GFR62395.1"/>
    </source>
</evidence>
<dbReference type="EMBL" id="BMAT01000238">
    <property type="protein sequence ID" value="GFR62395.1"/>
    <property type="molecule type" value="Genomic_DNA"/>
</dbReference>
<protein>
    <recommendedName>
        <fullName evidence="5">Secreted protein</fullName>
    </recommendedName>
</protein>